<evidence type="ECO:0000313" key="4">
    <source>
        <dbReference type="Proteomes" id="UP001165060"/>
    </source>
</evidence>
<sequence length="643" mass="70482">MCHPCDPGSYNSLNGSTSPANCTACPVGTASTGNFRNCVDCKQGEFAAAMGKSMCDLCPSGTANPNFGSPSADDCQECQGFRTPVGAASCIECEAGKYFVTENAIDKCWNCPRGKIAPESGAVLCSPCPTGKRAISKTRCEPCPWGRNLVDGVCECGRGEVAWGPENSFCKPLLTCDGMSEYLDGEVCKKCNVNVSLLKLFLSVLSFVALVYYIKDKVKHKASMVGVKCTTTFVQCAQLTTLIDIPWPRIALWVPFTIPDSSLDCIKPATWDQEKAFFTYFYLALAYVVSLAFELKFQLPGSHAHHAKFQQGIFFVVLMYAPLVQNAAAMLPCIEDAEHGLVLRSAPNISCEPSAMRAAAQAHAYIIISFIGFGLPAAIVWKMRQLRHRGELDGSSAFSELFEWYSLKTPYWEAVVLVKKLLLILASDSFFTDPRTQATAVFCVHLMYLALSEWKLPMPFHPSTSSLFKGQNFFHLVERSAALTSLVGSILALTGGFNQPAARACGIAFAVLNMSYVTVVIYSFVYSKDVSELTKLTELTDVGGGVFWERSSQWDEQVQHLEEAEELTPEDAEQMRQELMFLRSKIIATVTEKLNHAIENLTDPEDIVAAFGQADDLIAQINTDTARMYGETVEPIGRASDMC</sequence>
<comment type="caution">
    <text evidence="3">The sequence shown here is derived from an EMBL/GenBank/DDBJ whole genome shotgun (WGS) entry which is preliminary data.</text>
</comment>
<organism evidence="3 4">
    <name type="scientific">Tetraparma gracilis</name>
    <dbReference type="NCBI Taxonomy" id="2962635"/>
    <lineage>
        <taxon>Eukaryota</taxon>
        <taxon>Sar</taxon>
        <taxon>Stramenopiles</taxon>
        <taxon>Ochrophyta</taxon>
        <taxon>Bolidophyceae</taxon>
        <taxon>Parmales</taxon>
        <taxon>Triparmaceae</taxon>
        <taxon>Tetraparma</taxon>
    </lineage>
</organism>
<dbReference type="SMART" id="SM01411">
    <property type="entry name" value="Ephrin_rec_like"/>
    <property type="match status" value="3"/>
</dbReference>
<proteinExistence type="predicted"/>
<keyword evidence="1" id="KW-1133">Transmembrane helix</keyword>
<evidence type="ECO:0000256" key="1">
    <source>
        <dbReference type="SAM" id="Phobius"/>
    </source>
</evidence>
<dbReference type="Proteomes" id="UP001165060">
    <property type="component" value="Unassembled WGS sequence"/>
</dbReference>
<keyword evidence="1" id="KW-0812">Transmembrane</keyword>
<reference evidence="3 4" key="1">
    <citation type="journal article" date="2023" name="Commun. Biol.">
        <title>Genome analysis of Parmales, the sister group of diatoms, reveals the evolutionary specialization of diatoms from phago-mixotrophs to photoautotrophs.</title>
        <authorList>
            <person name="Ban H."/>
            <person name="Sato S."/>
            <person name="Yoshikawa S."/>
            <person name="Yamada K."/>
            <person name="Nakamura Y."/>
            <person name="Ichinomiya M."/>
            <person name="Sato N."/>
            <person name="Blanc-Mathieu R."/>
            <person name="Endo H."/>
            <person name="Kuwata A."/>
            <person name="Ogata H."/>
        </authorList>
    </citation>
    <scope>NUCLEOTIDE SEQUENCE [LARGE SCALE GENOMIC DNA]</scope>
</reference>
<accession>A0ABQ6N034</accession>
<dbReference type="Gene3D" id="2.10.220.10">
    <property type="entry name" value="Hormone Receptor, Insulin-like Growth Factor Receptor 1, Chain A, domain 2"/>
    <property type="match status" value="1"/>
</dbReference>
<evidence type="ECO:0000313" key="3">
    <source>
        <dbReference type="EMBL" id="GMI37442.1"/>
    </source>
</evidence>
<feature type="transmembrane region" description="Helical" evidence="1">
    <location>
        <begin position="362"/>
        <end position="381"/>
    </location>
</feature>
<feature type="transmembrane region" description="Helical" evidence="1">
    <location>
        <begin position="501"/>
        <end position="525"/>
    </location>
</feature>
<evidence type="ECO:0000259" key="2">
    <source>
        <dbReference type="Pfam" id="PF07699"/>
    </source>
</evidence>
<dbReference type="SUPFAM" id="SSF57184">
    <property type="entry name" value="Growth factor receptor domain"/>
    <property type="match status" value="1"/>
</dbReference>
<name>A0ABQ6N034_9STRA</name>
<dbReference type="Pfam" id="PF07699">
    <property type="entry name" value="Ephrin_rec_like"/>
    <property type="match status" value="1"/>
</dbReference>
<dbReference type="PANTHER" id="PTHR46967">
    <property type="entry name" value="INSULIN-LIKE GROWTH FACTOR BINDING PROTEIN,N-TERMINAL"/>
    <property type="match status" value="1"/>
</dbReference>
<protein>
    <recommendedName>
        <fullName evidence="2">Tyrosine-protein kinase ephrin type A/B receptor-like domain-containing protein</fullName>
    </recommendedName>
</protein>
<gene>
    <name evidence="3" type="ORF">TeGR_g11541</name>
</gene>
<keyword evidence="4" id="KW-1185">Reference proteome</keyword>
<keyword evidence="1" id="KW-0472">Membrane</keyword>
<dbReference type="PANTHER" id="PTHR46967:SF2">
    <property type="entry name" value="SUSHI, VON WILLEBRAND FACTOR TYPE A, EGF AND PENTRAXIN DOMAIN-CONTAINING PROTEIN 1-LIKE"/>
    <property type="match status" value="1"/>
</dbReference>
<dbReference type="InterPro" id="IPR009030">
    <property type="entry name" value="Growth_fac_rcpt_cys_sf"/>
</dbReference>
<feature type="transmembrane region" description="Helical" evidence="1">
    <location>
        <begin position="197"/>
        <end position="214"/>
    </location>
</feature>
<dbReference type="InterPro" id="IPR011641">
    <property type="entry name" value="Tyr-kin_ephrin_A/B_rcpt-like"/>
</dbReference>
<feature type="transmembrane region" description="Helical" evidence="1">
    <location>
        <begin position="276"/>
        <end position="293"/>
    </location>
</feature>
<feature type="domain" description="Tyrosine-protein kinase ephrin type A/B receptor-like" evidence="2">
    <location>
        <begin position="28"/>
        <end position="75"/>
    </location>
</feature>
<dbReference type="EMBL" id="BRYB01001975">
    <property type="protein sequence ID" value="GMI37442.1"/>
    <property type="molecule type" value="Genomic_DNA"/>
</dbReference>